<gene>
    <name evidence="1" type="ORF">OJF2_27470</name>
</gene>
<accession>A0A5B9W0P0</accession>
<sequence length="368" mass="39488">MLRWVILSVAVVVLAAVGTLVSQFAGSSGADWDLPAVNRTKGPQPKLVIEGPLTHEFGDMATQKVSTHKWVVKNEGEGDLDLFLSGSSCMCTVAKLKDQNTKETVKPGASTEIEVEWKTKDQIGEFGKDVTLSTNDPSRPQFKLLIHGMVSAPVMVLPQPVEGVVSVGSIATDKPSEVSMAFFSPNRPDFKIGKITSSRPDLIEPKVIPLTEDEQKQLKTKGGYRLKMDIKPGIGQGDFREELIVETDHPDAPRMNLTLAGTATGPVSVVPTRLRMMSLDGKGDLRSQVQLLVRGGRTTTFTVAHKPEKVDVEIVPNDGPGAMGRYRMTVTAPPGLPPGIVDDAIILKTDLPGNTEVKVPVSIVVGAG</sequence>
<dbReference type="OrthoDB" id="215317at2"/>
<protein>
    <recommendedName>
        <fullName evidence="3">DUF1573 domain-containing protein</fullName>
    </recommendedName>
</protein>
<dbReference type="EMBL" id="CP042997">
    <property type="protein sequence ID" value="QEH34212.1"/>
    <property type="molecule type" value="Genomic_DNA"/>
</dbReference>
<dbReference type="InterPro" id="IPR011467">
    <property type="entry name" value="DUF1573"/>
</dbReference>
<evidence type="ECO:0000313" key="2">
    <source>
        <dbReference type="Proteomes" id="UP000324233"/>
    </source>
</evidence>
<dbReference type="KEGG" id="agv:OJF2_27470"/>
<reference evidence="1 2" key="1">
    <citation type="submission" date="2019-08" db="EMBL/GenBank/DDBJ databases">
        <title>Deep-cultivation of Planctomycetes and their phenomic and genomic characterization uncovers novel biology.</title>
        <authorList>
            <person name="Wiegand S."/>
            <person name="Jogler M."/>
            <person name="Boedeker C."/>
            <person name="Pinto D."/>
            <person name="Vollmers J."/>
            <person name="Rivas-Marin E."/>
            <person name="Kohn T."/>
            <person name="Peeters S.H."/>
            <person name="Heuer A."/>
            <person name="Rast P."/>
            <person name="Oberbeckmann S."/>
            <person name="Bunk B."/>
            <person name="Jeske O."/>
            <person name="Meyerdierks A."/>
            <person name="Storesund J.E."/>
            <person name="Kallscheuer N."/>
            <person name="Luecker S."/>
            <person name="Lage O.M."/>
            <person name="Pohl T."/>
            <person name="Merkel B.J."/>
            <person name="Hornburger P."/>
            <person name="Mueller R.-W."/>
            <person name="Bruemmer F."/>
            <person name="Labrenz M."/>
            <person name="Spormann A.M."/>
            <person name="Op den Camp H."/>
            <person name="Overmann J."/>
            <person name="Amann R."/>
            <person name="Jetten M.S.M."/>
            <person name="Mascher T."/>
            <person name="Medema M.H."/>
            <person name="Devos D.P."/>
            <person name="Kaster A.-K."/>
            <person name="Ovreas L."/>
            <person name="Rohde M."/>
            <person name="Galperin M.Y."/>
            <person name="Jogler C."/>
        </authorList>
    </citation>
    <scope>NUCLEOTIDE SEQUENCE [LARGE SCALE GENOMIC DNA]</scope>
    <source>
        <strain evidence="1 2">OJF2</strain>
    </source>
</reference>
<dbReference type="Proteomes" id="UP000324233">
    <property type="component" value="Chromosome"/>
</dbReference>
<dbReference type="Gene3D" id="2.60.40.10">
    <property type="entry name" value="Immunoglobulins"/>
    <property type="match status" value="1"/>
</dbReference>
<dbReference type="PANTHER" id="PTHR37833">
    <property type="entry name" value="LIPOPROTEIN-RELATED"/>
    <property type="match status" value="1"/>
</dbReference>
<dbReference type="InterPro" id="IPR013783">
    <property type="entry name" value="Ig-like_fold"/>
</dbReference>
<dbReference type="AlphaFoldDB" id="A0A5B9W0P0"/>
<keyword evidence="2" id="KW-1185">Reference proteome</keyword>
<dbReference type="Pfam" id="PF07610">
    <property type="entry name" value="DUF1573"/>
    <property type="match status" value="1"/>
</dbReference>
<evidence type="ECO:0008006" key="3">
    <source>
        <dbReference type="Google" id="ProtNLM"/>
    </source>
</evidence>
<dbReference type="RefSeq" id="WP_148594165.1">
    <property type="nucleotide sequence ID" value="NZ_CP042997.1"/>
</dbReference>
<proteinExistence type="predicted"/>
<evidence type="ECO:0000313" key="1">
    <source>
        <dbReference type="EMBL" id="QEH34212.1"/>
    </source>
</evidence>
<name>A0A5B9W0P0_9BACT</name>
<organism evidence="1 2">
    <name type="scientific">Aquisphaera giovannonii</name>
    <dbReference type="NCBI Taxonomy" id="406548"/>
    <lineage>
        <taxon>Bacteria</taxon>
        <taxon>Pseudomonadati</taxon>
        <taxon>Planctomycetota</taxon>
        <taxon>Planctomycetia</taxon>
        <taxon>Isosphaerales</taxon>
        <taxon>Isosphaeraceae</taxon>
        <taxon>Aquisphaera</taxon>
    </lineage>
</organism>
<dbReference type="PANTHER" id="PTHR37833:SF1">
    <property type="entry name" value="SIGNAL PEPTIDE PROTEIN"/>
    <property type="match status" value="1"/>
</dbReference>